<organism evidence="1 2">
    <name type="scientific">Rhodobium gokarnense</name>
    <dbReference type="NCBI Taxonomy" id="364296"/>
    <lineage>
        <taxon>Bacteria</taxon>
        <taxon>Pseudomonadati</taxon>
        <taxon>Pseudomonadota</taxon>
        <taxon>Alphaproteobacteria</taxon>
        <taxon>Hyphomicrobiales</taxon>
        <taxon>Rhodobiaceae</taxon>
        <taxon>Rhodobium</taxon>
    </lineage>
</organism>
<keyword evidence="2" id="KW-1185">Reference proteome</keyword>
<gene>
    <name evidence="1" type="ORF">M2319_001371</name>
</gene>
<dbReference type="Proteomes" id="UP001209755">
    <property type="component" value="Unassembled WGS sequence"/>
</dbReference>
<dbReference type="Pfam" id="PF06906">
    <property type="entry name" value="DUF1272"/>
    <property type="match status" value="1"/>
</dbReference>
<reference evidence="2" key="1">
    <citation type="submission" date="2023-07" db="EMBL/GenBank/DDBJ databases">
        <title>Genome sequencing of Purple Non-Sulfur Bacteria from various extreme environments.</title>
        <authorList>
            <person name="Mayer M."/>
        </authorList>
    </citation>
    <scope>NUCLEOTIDE SEQUENCE [LARGE SCALE GENOMIC DNA]</scope>
    <source>
        <strain evidence="2">DSM 17935</strain>
    </source>
</reference>
<evidence type="ECO:0000313" key="1">
    <source>
        <dbReference type="EMBL" id="MCW2307049.1"/>
    </source>
</evidence>
<protein>
    <recommendedName>
        <fullName evidence="3">DUF1272 domain-containing protein</fullName>
    </recommendedName>
</protein>
<dbReference type="RefSeq" id="WP_264600701.1">
    <property type="nucleotide sequence ID" value="NZ_JAOQNS010000003.1"/>
</dbReference>
<evidence type="ECO:0000313" key="2">
    <source>
        <dbReference type="Proteomes" id="UP001209755"/>
    </source>
</evidence>
<evidence type="ECO:0008006" key="3">
    <source>
        <dbReference type="Google" id="ProtNLM"/>
    </source>
</evidence>
<accession>A0ABT3H9P2</accession>
<comment type="caution">
    <text evidence="1">The sequence shown here is derived from an EMBL/GenBank/DDBJ whole genome shotgun (WGS) entry which is preliminary data.</text>
</comment>
<name>A0ABT3H9P2_9HYPH</name>
<dbReference type="EMBL" id="JAOQNS010000003">
    <property type="protein sequence ID" value="MCW2307049.1"/>
    <property type="molecule type" value="Genomic_DNA"/>
</dbReference>
<proteinExistence type="predicted"/>
<sequence length="89" mass="9553">MLELRPNCECCDRDLPPESAEARICTFECTFCADCADDLGGTCPNCGGELLARPRRLAESLERYPASTTRILTPEGCAGPAAESASPRE</sequence>
<dbReference type="InterPro" id="IPR010696">
    <property type="entry name" value="DUF1272"/>
</dbReference>